<proteinExistence type="predicted"/>
<reference evidence="1 2" key="1">
    <citation type="journal article" date="2023" name="Hortic Res">
        <title>The complete reference genome for grapevine (Vitis vinifera L.) genetics and breeding.</title>
        <authorList>
            <person name="Shi X."/>
            <person name="Cao S."/>
            <person name="Wang X."/>
            <person name="Huang S."/>
            <person name="Wang Y."/>
            <person name="Liu Z."/>
            <person name="Liu W."/>
            <person name="Leng X."/>
            <person name="Peng Y."/>
            <person name="Wang N."/>
            <person name="Wang Y."/>
            <person name="Ma Z."/>
            <person name="Xu X."/>
            <person name="Zhang F."/>
            <person name="Xue H."/>
            <person name="Zhong H."/>
            <person name="Wang Y."/>
            <person name="Zhang K."/>
            <person name="Velt A."/>
            <person name="Avia K."/>
            <person name="Holtgrawe D."/>
            <person name="Grimplet J."/>
            <person name="Matus J.T."/>
            <person name="Ware D."/>
            <person name="Wu X."/>
            <person name="Wang H."/>
            <person name="Liu C."/>
            <person name="Fang Y."/>
            <person name="Rustenholz C."/>
            <person name="Cheng Z."/>
            <person name="Xiao H."/>
            <person name="Zhou Y."/>
        </authorList>
    </citation>
    <scope>NUCLEOTIDE SEQUENCE [LARGE SCALE GENOMIC DNA]</scope>
    <source>
        <strain evidence="2">cv. Pinot noir / PN40024</strain>
        <tissue evidence="1">Leaf</tissue>
    </source>
</reference>
<keyword evidence="2" id="KW-1185">Reference proteome</keyword>
<dbReference type="Proteomes" id="UP001227230">
    <property type="component" value="Chromosome 16"/>
</dbReference>
<name>A0ABY9DHM5_VITVI</name>
<evidence type="ECO:0000313" key="1">
    <source>
        <dbReference type="EMBL" id="WKA06527.1"/>
    </source>
</evidence>
<organism evidence="1 2">
    <name type="scientific">Vitis vinifera</name>
    <name type="common">Grape</name>
    <dbReference type="NCBI Taxonomy" id="29760"/>
    <lineage>
        <taxon>Eukaryota</taxon>
        <taxon>Viridiplantae</taxon>
        <taxon>Streptophyta</taxon>
        <taxon>Embryophyta</taxon>
        <taxon>Tracheophyta</taxon>
        <taxon>Spermatophyta</taxon>
        <taxon>Magnoliopsida</taxon>
        <taxon>eudicotyledons</taxon>
        <taxon>Gunneridae</taxon>
        <taxon>Pentapetalae</taxon>
        <taxon>rosids</taxon>
        <taxon>Vitales</taxon>
        <taxon>Vitaceae</taxon>
        <taxon>Viteae</taxon>
        <taxon>Vitis</taxon>
    </lineage>
</organism>
<protein>
    <submittedName>
        <fullName evidence="1">Uncharacterized protein</fullName>
    </submittedName>
</protein>
<accession>A0ABY9DHM5</accession>
<dbReference type="EMBL" id="CP126663">
    <property type="protein sequence ID" value="WKA06527.1"/>
    <property type="molecule type" value="Genomic_DNA"/>
</dbReference>
<evidence type="ECO:0000313" key="2">
    <source>
        <dbReference type="Proteomes" id="UP001227230"/>
    </source>
</evidence>
<gene>
    <name evidence="1" type="ORF">VitviT2T_024423</name>
</gene>
<sequence>MLTSTNVEDIPPNCFDQFNVEMKRETEESSSQEAQLEDKLVNIFEANSKNRTLQTNAITETRPQAEEVDNMKLEETL</sequence>